<protein>
    <recommendedName>
        <fullName evidence="2">FlgD/Vpr Ig-like domain-containing protein</fullName>
    </recommendedName>
</protein>
<feature type="domain" description="FlgD/Vpr Ig-like" evidence="2">
    <location>
        <begin position="304"/>
        <end position="357"/>
    </location>
</feature>
<dbReference type="InterPro" id="IPR013783">
    <property type="entry name" value="Ig-like_fold"/>
</dbReference>
<accession>A0A075FGN4</accession>
<sequence>MWSDYPNPAHGRNQGSPSDWNTTVWDKKNMNLVAFVQNKTTKEVMQVEMISRRNMVASLPPVLSAISDITISEDSTTLVVASATDPDGDPLSYSATADTSAIEFLVSNNEVTVKPLINWNGTSVVTVKVTDGFSSVEQAFTLTVTAAPDPPGAFAWTDPTSENDSIVVTSSNGNDNFLIGWESSVDPDGDAVTYKLAISHPPHSVPGIMTQPFSSTSRSFAFAEFIGLWPSSLQMINRLNYKFNVYAYSGSDSIEVTGTRQLFVERSGDLNTESIGIPNTFVLHPNYPNPFNPETQIRFEMPYAGNVDLSIYNLLGMKVKTLYAGQKSAGVFEFKWDGKNDHNQSVSGGVYIYKLQSGQQMQMRKMILLK</sequence>
<reference evidence="3" key="1">
    <citation type="journal article" date="2014" name="Genome Biol. Evol.">
        <title>Pangenome evidence for extensive interdomain horizontal transfer affecting lineage core and shell genes in uncultured planktonic thaumarchaeota and euryarchaeota.</title>
        <authorList>
            <person name="Deschamps P."/>
            <person name="Zivanovic Y."/>
            <person name="Moreira D."/>
            <person name="Rodriguez-Valera F."/>
            <person name="Lopez-Garcia P."/>
        </authorList>
    </citation>
    <scope>NUCLEOTIDE SEQUENCE</scope>
</reference>
<dbReference type="AlphaFoldDB" id="A0A075FGN4"/>
<name>A0A075FGN4_9EURY</name>
<proteinExistence type="predicted"/>
<dbReference type="InterPro" id="IPR025965">
    <property type="entry name" value="FlgD/Vpr_Ig-like"/>
</dbReference>
<dbReference type="NCBIfam" id="TIGR04183">
    <property type="entry name" value="Por_Secre_tail"/>
    <property type="match status" value="1"/>
</dbReference>
<dbReference type="Pfam" id="PF17963">
    <property type="entry name" value="Big_9"/>
    <property type="match status" value="1"/>
</dbReference>
<evidence type="ECO:0000256" key="1">
    <source>
        <dbReference type="SAM" id="MobiDB-lite"/>
    </source>
</evidence>
<dbReference type="Pfam" id="PF13860">
    <property type="entry name" value="FlgD_ig"/>
    <property type="match status" value="1"/>
</dbReference>
<dbReference type="SUPFAM" id="SSF49313">
    <property type="entry name" value="Cadherin-like"/>
    <property type="match status" value="1"/>
</dbReference>
<dbReference type="InterPro" id="IPR015919">
    <property type="entry name" value="Cadherin-like_sf"/>
</dbReference>
<evidence type="ECO:0000259" key="2">
    <source>
        <dbReference type="Pfam" id="PF13860"/>
    </source>
</evidence>
<dbReference type="Gene3D" id="2.60.40.10">
    <property type="entry name" value="Immunoglobulins"/>
    <property type="match status" value="2"/>
</dbReference>
<organism evidence="3">
    <name type="scientific">uncultured marine group II/III euryarchaeote AD1000_04_F01</name>
    <dbReference type="NCBI Taxonomy" id="1457705"/>
    <lineage>
        <taxon>Archaea</taxon>
        <taxon>Methanobacteriati</taxon>
        <taxon>Methanobacteriota</taxon>
        <taxon>environmental samples</taxon>
    </lineage>
</organism>
<feature type="region of interest" description="Disordered" evidence="1">
    <location>
        <begin position="1"/>
        <end position="21"/>
    </location>
</feature>
<dbReference type="GO" id="GO:0005509">
    <property type="term" value="F:calcium ion binding"/>
    <property type="evidence" value="ECO:0007669"/>
    <property type="project" value="InterPro"/>
</dbReference>
<dbReference type="EMBL" id="KF900312">
    <property type="protein sequence ID" value="AIE90520.1"/>
    <property type="molecule type" value="Genomic_DNA"/>
</dbReference>
<evidence type="ECO:0000313" key="3">
    <source>
        <dbReference type="EMBL" id="AIE90520.1"/>
    </source>
</evidence>
<dbReference type="InterPro" id="IPR026444">
    <property type="entry name" value="Secre_tail"/>
</dbReference>
<dbReference type="Gene3D" id="2.60.40.4070">
    <property type="match status" value="1"/>
</dbReference>
<dbReference type="GO" id="GO:0016020">
    <property type="term" value="C:membrane"/>
    <property type="evidence" value="ECO:0007669"/>
    <property type="project" value="InterPro"/>
</dbReference>